<dbReference type="Pfam" id="PF07883">
    <property type="entry name" value="Cupin_2"/>
    <property type="match status" value="1"/>
</dbReference>
<keyword evidence="4" id="KW-1185">Reference proteome</keyword>
<dbReference type="PANTHER" id="PTHR38599">
    <property type="entry name" value="CUPIN DOMAIN PROTEIN (AFU_ORTHOLOGUE AFUA_3G13620)"/>
    <property type="match status" value="1"/>
</dbReference>
<sequence length="146" mass="16962">MRAHTRFLLLLLFTVIFLDTLTADSCNAQSSDQKLGDIPVLRQALADPELEGYEMFSKILKVPPAFTDTVSHRHDAELFGYVLQGSVKIKLKGRPAEVFSQGEMFYEPRNILHTLLQNMDEERWSNILLVYIIKERRADYRKEYKP</sequence>
<name>A0ABT3PI34_9BACT</name>
<evidence type="ECO:0000313" key="3">
    <source>
        <dbReference type="EMBL" id="MCW9705569.1"/>
    </source>
</evidence>
<dbReference type="Gene3D" id="2.60.120.10">
    <property type="entry name" value="Jelly Rolls"/>
    <property type="match status" value="1"/>
</dbReference>
<dbReference type="PANTHER" id="PTHR38599:SF1">
    <property type="entry name" value="CUPIN DOMAIN PROTEIN (AFU_ORTHOLOGUE AFUA_3G13620)"/>
    <property type="match status" value="1"/>
</dbReference>
<dbReference type="SUPFAM" id="SSF51182">
    <property type="entry name" value="RmlC-like cupins"/>
    <property type="match status" value="1"/>
</dbReference>
<proteinExistence type="predicted"/>
<accession>A0ABT3PI34</accession>
<comment type="caution">
    <text evidence="3">The sequence shown here is derived from an EMBL/GenBank/DDBJ whole genome shotgun (WGS) entry which is preliminary data.</text>
</comment>
<gene>
    <name evidence="3" type="ORF">J6I44_01820</name>
</gene>
<protein>
    <submittedName>
        <fullName evidence="3">Cupin domain-containing protein</fullName>
    </submittedName>
</protein>
<dbReference type="InterPro" id="IPR011051">
    <property type="entry name" value="RmlC_Cupin_sf"/>
</dbReference>
<dbReference type="EMBL" id="JAGGJA010000001">
    <property type="protein sequence ID" value="MCW9705569.1"/>
    <property type="molecule type" value="Genomic_DNA"/>
</dbReference>
<evidence type="ECO:0000259" key="2">
    <source>
        <dbReference type="Pfam" id="PF07883"/>
    </source>
</evidence>
<dbReference type="RefSeq" id="WP_265764233.1">
    <property type="nucleotide sequence ID" value="NZ_JAGGJA010000001.1"/>
</dbReference>
<dbReference type="InterPro" id="IPR014710">
    <property type="entry name" value="RmlC-like_jellyroll"/>
</dbReference>
<feature type="domain" description="Cupin type-2" evidence="2">
    <location>
        <begin position="61"/>
        <end position="122"/>
    </location>
</feature>
<dbReference type="Proteomes" id="UP001207918">
    <property type="component" value="Unassembled WGS sequence"/>
</dbReference>
<reference evidence="3 4" key="1">
    <citation type="submission" date="2021-03" db="EMBL/GenBank/DDBJ databases">
        <title>Aliifodinibius sp. nov., a new bacterium isolated from saline soil.</title>
        <authorList>
            <person name="Galisteo C."/>
            <person name="De La Haba R."/>
            <person name="Sanchez-Porro C."/>
            <person name="Ventosa A."/>
        </authorList>
    </citation>
    <scope>NUCLEOTIDE SEQUENCE [LARGE SCALE GENOMIC DNA]</scope>
    <source>
        <strain evidence="3 4">1BSP15-2V2</strain>
    </source>
</reference>
<feature type="chain" id="PRO_5045209467" evidence="1">
    <location>
        <begin position="29"/>
        <end position="146"/>
    </location>
</feature>
<evidence type="ECO:0000256" key="1">
    <source>
        <dbReference type="SAM" id="SignalP"/>
    </source>
</evidence>
<keyword evidence="1" id="KW-0732">Signal</keyword>
<organism evidence="3 4">
    <name type="scientific">Fodinibius salsisoli</name>
    <dbReference type="NCBI Taxonomy" id="2820877"/>
    <lineage>
        <taxon>Bacteria</taxon>
        <taxon>Pseudomonadati</taxon>
        <taxon>Balneolota</taxon>
        <taxon>Balneolia</taxon>
        <taxon>Balneolales</taxon>
        <taxon>Balneolaceae</taxon>
        <taxon>Fodinibius</taxon>
    </lineage>
</organism>
<feature type="signal peptide" evidence="1">
    <location>
        <begin position="1"/>
        <end position="28"/>
    </location>
</feature>
<evidence type="ECO:0000313" key="4">
    <source>
        <dbReference type="Proteomes" id="UP001207918"/>
    </source>
</evidence>
<dbReference type="InterPro" id="IPR013096">
    <property type="entry name" value="Cupin_2"/>
</dbReference>